<name>A0ABM8SX49_9BURK</name>
<feature type="region of interest" description="Disordered" evidence="1">
    <location>
        <begin position="1"/>
        <end position="22"/>
    </location>
</feature>
<protein>
    <recommendedName>
        <fullName evidence="4">EAL domain-containing protein</fullName>
    </recommendedName>
</protein>
<dbReference type="InterPro" id="IPR035919">
    <property type="entry name" value="EAL_sf"/>
</dbReference>
<organism evidence="2 3">
    <name type="scientific">Paraburkholderia nemoris</name>
    <dbReference type="NCBI Taxonomy" id="2793076"/>
    <lineage>
        <taxon>Bacteria</taxon>
        <taxon>Pseudomonadati</taxon>
        <taxon>Pseudomonadota</taxon>
        <taxon>Betaproteobacteria</taxon>
        <taxon>Burkholderiales</taxon>
        <taxon>Burkholderiaceae</taxon>
        <taxon>Paraburkholderia</taxon>
    </lineage>
</organism>
<keyword evidence="3" id="KW-1185">Reference proteome</keyword>
<gene>
    <name evidence="2" type="ORF">R69776_06975</name>
</gene>
<dbReference type="Gene3D" id="3.20.20.450">
    <property type="entry name" value="EAL domain"/>
    <property type="match status" value="1"/>
</dbReference>
<accession>A0ABM8SX49</accession>
<dbReference type="EMBL" id="CAJNBH010000029">
    <property type="protein sequence ID" value="CAE6839557.1"/>
    <property type="molecule type" value="Genomic_DNA"/>
</dbReference>
<comment type="caution">
    <text evidence="2">The sequence shown here is derived from an EMBL/GenBank/DDBJ whole genome shotgun (WGS) entry which is preliminary data.</text>
</comment>
<proteinExistence type="predicted"/>
<dbReference type="Proteomes" id="UP000673821">
    <property type="component" value="Unassembled WGS sequence"/>
</dbReference>
<evidence type="ECO:0008006" key="4">
    <source>
        <dbReference type="Google" id="ProtNLM"/>
    </source>
</evidence>
<reference evidence="2 3" key="1">
    <citation type="submission" date="2021-02" db="EMBL/GenBank/DDBJ databases">
        <authorList>
            <person name="Vanwijnsberghe S."/>
        </authorList>
    </citation>
    <scope>NUCLEOTIDE SEQUENCE [LARGE SCALE GENOMIC DNA]</scope>
    <source>
        <strain evidence="2 3">R-69776</strain>
    </source>
</reference>
<evidence type="ECO:0000256" key="1">
    <source>
        <dbReference type="SAM" id="MobiDB-lite"/>
    </source>
</evidence>
<evidence type="ECO:0000313" key="2">
    <source>
        <dbReference type="EMBL" id="CAE6839557.1"/>
    </source>
</evidence>
<feature type="compositionally biased region" description="Polar residues" evidence="1">
    <location>
        <begin position="1"/>
        <end position="11"/>
    </location>
</feature>
<sequence>MRQSGAAQASQHWHLDESVTNTSESLWCCVVVESVEDEEDLELSLACGAHSVQGYLFEPIFAAAFAQFTSDIRWD</sequence>
<dbReference type="SUPFAM" id="SSF141868">
    <property type="entry name" value="EAL domain-like"/>
    <property type="match status" value="1"/>
</dbReference>
<evidence type="ECO:0000313" key="3">
    <source>
        <dbReference type="Proteomes" id="UP000673821"/>
    </source>
</evidence>